<gene>
    <name evidence="3" type="ORF">SAMN04490185_4614</name>
</gene>
<accession>A0A1H5EXS9</accession>
<feature type="transmembrane region" description="Helical" evidence="1">
    <location>
        <begin position="139"/>
        <end position="160"/>
    </location>
</feature>
<name>A0A1H5EXS9_9PSED</name>
<reference evidence="3 4" key="1">
    <citation type="submission" date="2016-10" db="EMBL/GenBank/DDBJ databases">
        <authorList>
            <person name="de Groot N.N."/>
        </authorList>
    </citation>
    <scope>NUCLEOTIDE SEQUENCE [LARGE SCALE GENOMIC DNA]</scope>
    <source>
        <strain evidence="3 4">BS3655</strain>
    </source>
</reference>
<feature type="signal peptide" evidence="2">
    <location>
        <begin position="1"/>
        <end position="26"/>
    </location>
</feature>
<keyword evidence="2" id="KW-0732">Signal</keyword>
<evidence type="ECO:0000256" key="2">
    <source>
        <dbReference type="SAM" id="SignalP"/>
    </source>
</evidence>
<evidence type="ECO:0008006" key="5">
    <source>
        <dbReference type="Google" id="ProtNLM"/>
    </source>
</evidence>
<dbReference type="RefSeq" id="WP_074877790.1">
    <property type="nucleotide sequence ID" value="NZ_FNTF01000002.1"/>
</dbReference>
<dbReference type="EMBL" id="FNTF01000002">
    <property type="protein sequence ID" value="SED95870.1"/>
    <property type="molecule type" value="Genomic_DNA"/>
</dbReference>
<keyword evidence="1" id="KW-1133">Transmembrane helix</keyword>
<keyword evidence="1" id="KW-0472">Membrane</keyword>
<evidence type="ECO:0000313" key="4">
    <source>
        <dbReference type="Proteomes" id="UP000183114"/>
    </source>
</evidence>
<sequence>MRSTFVIKFVLLSVILNGAAVASAQATSLAYEISRIGNTSEALRPKLGAVLEKYADGASLTLGKGLGLPSLITDIYFDNADSSKFNGVIDHADSGVGVSVNSSSSDGLMAAANNKQIKTDSAIQVKSLAETTDTNQPNAVPLSAAAWLFSSALIGFIVVANRRKI</sequence>
<evidence type="ECO:0000256" key="1">
    <source>
        <dbReference type="SAM" id="Phobius"/>
    </source>
</evidence>
<evidence type="ECO:0000313" key="3">
    <source>
        <dbReference type="EMBL" id="SED95870.1"/>
    </source>
</evidence>
<organism evidence="3 4">
    <name type="scientific">Pseudomonas frederiksbergensis</name>
    <dbReference type="NCBI Taxonomy" id="104087"/>
    <lineage>
        <taxon>Bacteria</taxon>
        <taxon>Pseudomonadati</taxon>
        <taxon>Pseudomonadota</taxon>
        <taxon>Gammaproteobacteria</taxon>
        <taxon>Pseudomonadales</taxon>
        <taxon>Pseudomonadaceae</taxon>
        <taxon>Pseudomonas</taxon>
    </lineage>
</organism>
<dbReference type="AlphaFoldDB" id="A0A1H5EXS9"/>
<dbReference type="Proteomes" id="UP000183114">
    <property type="component" value="Unassembled WGS sequence"/>
</dbReference>
<feature type="chain" id="PRO_5010350655" description="Secreted protein" evidence="2">
    <location>
        <begin position="27"/>
        <end position="165"/>
    </location>
</feature>
<keyword evidence="1" id="KW-0812">Transmembrane</keyword>
<protein>
    <recommendedName>
        <fullName evidence="5">Secreted protein</fullName>
    </recommendedName>
</protein>
<proteinExistence type="predicted"/>